<evidence type="ECO:0000313" key="6">
    <source>
        <dbReference type="Proteomes" id="UP000193920"/>
    </source>
</evidence>
<dbReference type="InterPro" id="IPR003029">
    <property type="entry name" value="S1_domain"/>
</dbReference>
<keyword evidence="6" id="KW-1185">Reference proteome</keyword>
<dbReference type="FunFam" id="2.40.50.140:FF:000223">
    <property type="entry name" value="Chromosome 1, whole genome shotgun sequence"/>
    <property type="match status" value="1"/>
</dbReference>
<gene>
    <name evidence="5" type="ORF">LY90DRAFT_390125</name>
</gene>
<dbReference type="SUPFAM" id="SSF50249">
    <property type="entry name" value="Nucleic acid-binding proteins"/>
    <property type="match status" value="1"/>
</dbReference>
<dbReference type="STRING" id="1754190.A0A1Y2AJ99"/>
<dbReference type="InterPro" id="IPR025721">
    <property type="entry name" value="Exosome_cplx_N_dom"/>
</dbReference>
<name>A0A1Y2AJ99_9FUNG</name>
<accession>A0A1Y2AJ99</accession>
<organism evidence="5 6">
    <name type="scientific">Neocallimastix californiae</name>
    <dbReference type="NCBI Taxonomy" id="1754190"/>
    <lineage>
        <taxon>Eukaryota</taxon>
        <taxon>Fungi</taxon>
        <taxon>Fungi incertae sedis</taxon>
        <taxon>Chytridiomycota</taxon>
        <taxon>Chytridiomycota incertae sedis</taxon>
        <taxon>Neocallimastigomycetes</taxon>
        <taxon>Neocallimastigales</taxon>
        <taxon>Neocallimastigaceae</taxon>
        <taxon>Neocallimastix</taxon>
    </lineage>
</organism>
<protein>
    <recommendedName>
        <fullName evidence="4">S1 motif domain-containing protein</fullName>
    </recommendedName>
</protein>
<comment type="caution">
    <text evidence="5">The sequence shown here is derived from an EMBL/GenBank/DDBJ whole genome shotgun (WGS) entry which is preliminary data.</text>
</comment>
<dbReference type="EMBL" id="MCOG01000244">
    <property type="protein sequence ID" value="ORY22648.1"/>
    <property type="molecule type" value="Genomic_DNA"/>
</dbReference>
<dbReference type="GO" id="GO:0006396">
    <property type="term" value="P:RNA processing"/>
    <property type="evidence" value="ECO:0007669"/>
    <property type="project" value="InterPro"/>
</dbReference>
<evidence type="ECO:0000256" key="2">
    <source>
        <dbReference type="ARBA" id="ARBA00022490"/>
    </source>
</evidence>
<dbReference type="NCBIfam" id="NF034126">
    <property type="entry name" value="PRK09521.1"/>
    <property type="match status" value="1"/>
</dbReference>
<comment type="subcellular location">
    <subcellularLocation>
        <location evidence="1">Nucleus</location>
        <location evidence="1">Nucleolus</location>
    </subcellularLocation>
</comment>
<dbReference type="SUPFAM" id="SSF110324">
    <property type="entry name" value="Ribosomal L27 protein-like"/>
    <property type="match status" value="1"/>
</dbReference>
<dbReference type="PANTHER" id="PTHR12686:SF8">
    <property type="entry name" value="EXOSOME COMPLEX COMPONENT CSL4"/>
    <property type="match status" value="1"/>
</dbReference>
<evidence type="ECO:0000256" key="3">
    <source>
        <dbReference type="ARBA" id="ARBA00022835"/>
    </source>
</evidence>
<dbReference type="Gene3D" id="2.40.50.140">
    <property type="entry name" value="Nucleic acid-binding proteins"/>
    <property type="match status" value="1"/>
</dbReference>
<dbReference type="SMART" id="SM00316">
    <property type="entry name" value="S1"/>
    <property type="match status" value="1"/>
</dbReference>
<dbReference type="OrthoDB" id="440760at2759"/>
<evidence type="ECO:0000313" key="5">
    <source>
        <dbReference type="EMBL" id="ORY22648.1"/>
    </source>
</evidence>
<dbReference type="PROSITE" id="PS50126">
    <property type="entry name" value="S1"/>
    <property type="match status" value="1"/>
</dbReference>
<dbReference type="GO" id="GO:0005730">
    <property type="term" value="C:nucleolus"/>
    <property type="evidence" value="ECO:0007669"/>
    <property type="project" value="UniProtKB-SubCell"/>
</dbReference>
<dbReference type="Pfam" id="PF14382">
    <property type="entry name" value="ECR1_N"/>
    <property type="match status" value="1"/>
</dbReference>
<sequence length="187" mass="21067">MSTTIVTPGKKLGTVQEYEVGQGTYIRNNYIYSSTLGEIYIINNPNKKLPCISVVKEKEQSVIPEVDSIVTGKIIRVNPKMATLAIMVVGNKPCKDDFQGIIRVQDVRATEKDKVQIYRSFRPGDIVRARVISLGDRHSYYLTTAENELGVIFAQSISGETMIPISWQQMMCPKTKVMEYRKCAKPN</sequence>
<dbReference type="GO" id="GO:0000176">
    <property type="term" value="C:nuclear exosome (RNase complex)"/>
    <property type="evidence" value="ECO:0007669"/>
    <property type="project" value="TreeGrafter"/>
</dbReference>
<dbReference type="GO" id="GO:0005737">
    <property type="term" value="C:cytoplasm"/>
    <property type="evidence" value="ECO:0007669"/>
    <property type="project" value="TreeGrafter"/>
</dbReference>
<keyword evidence="3" id="KW-0271">Exosome</keyword>
<dbReference type="Gene3D" id="2.40.50.100">
    <property type="match status" value="1"/>
</dbReference>
<evidence type="ECO:0000256" key="1">
    <source>
        <dbReference type="ARBA" id="ARBA00004604"/>
    </source>
</evidence>
<keyword evidence="2" id="KW-0963">Cytoplasm</keyword>
<proteinExistence type="predicted"/>
<dbReference type="AlphaFoldDB" id="A0A1Y2AJ99"/>
<evidence type="ECO:0000259" key="4">
    <source>
        <dbReference type="PROSITE" id="PS50126"/>
    </source>
</evidence>
<dbReference type="Proteomes" id="UP000193920">
    <property type="component" value="Unassembled WGS sequence"/>
</dbReference>
<dbReference type="InterPro" id="IPR039771">
    <property type="entry name" value="Csl4"/>
</dbReference>
<dbReference type="Pfam" id="PF10447">
    <property type="entry name" value="EXOSC1"/>
    <property type="match status" value="1"/>
</dbReference>
<dbReference type="InterPro" id="IPR019495">
    <property type="entry name" value="EXOSC1_C"/>
</dbReference>
<dbReference type="GO" id="GO:0003723">
    <property type="term" value="F:RNA binding"/>
    <property type="evidence" value="ECO:0007669"/>
    <property type="project" value="InterPro"/>
</dbReference>
<dbReference type="InterPro" id="IPR012340">
    <property type="entry name" value="NA-bd_OB-fold"/>
</dbReference>
<dbReference type="CDD" id="cd05791">
    <property type="entry name" value="S1_CSL4"/>
    <property type="match status" value="1"/>
</dbReference>
<feature type="domain" description="S1 motif" evidence="4">
    <location>
        <begin position="67"/>
        <end position="145"/>
    </location>
</feature>
<dbReference type="PANTHER" id="PTHR12686">
    <property type="entry name" value="3'-5' EXORIBONUCLEASE CSL4-RELATED"/>
    <property type="match status" value="1"/>
</dbReference>
<reference evidence="5 6" key="1">
    <citation type="submission" date="2016-08" db="EMBL/GenBank/DDBJ databases">
        <title>A Parts List for Fungal Cellulosomes Revealed by Comparative Genomics.</title>
        <authorList>
            <consortium name="DOE Joint Genome Institute"/>
            <person name="Haitjema C.H."/>
            <person name="Gilmore S.P."/>
            <person name="Henske J.K."/>
            <person name="Solomon K.V."/>
            <person name="De Groot R."/>
            <person name="Kuo A."/>
            <person name="Mondo S.J."/>
            <person name="Salamov A.A."/>
            <person name="Labutti K."/>
            <person name="Zhao Z."/>
            <person name="Chiniquy J."/>
            <person name="Barry K."/>
            <person name="Brewer H.M."/>
            <person name="Purvine S.O."/>
            <person name="Wright A.T."/>
            <person name="Boxma B."/>
            <person name="Van Alen T."/>
            <person name="Hackstein J.H."/>
            <person name="Baker S.E."/>
            <person name="Grigoriev I.V."/>
            <person name="O'Malley M.A."/>
        </authorList>
    </citation>
    <scope>NUCLEOTIDE SEQUENCE [LARGE SCALE GENOMIC DNA]</scope>
    <source>
        <strain evidence="5 6">G1</strain>
    </source>
</reference>